<sequence>MGGGDKDLIISDCCLEETEEYLSPIVRDPDPLNDDIFDILTDDSTLRYIGFDQQGCHSSLVYQTPSGSLYLCPDVSSQFKLVVGKIYLSWVEVYKMYETYGEMSGFGIRVNGYKKWKGEIMHRFLVCNKAGKPRGKMVDSMNPTSMAGARATCFKVIGCKALIRLRAIKGSSNYVLYEFSENQNHELISSENMDLTRRGNHLNFKDVHFVHTMSLNSEPMWGRTENNDSTIDSQPICRELATPLGVNVCYLFPELLNVVIDIKTMRHQDMYRRGDSDPPGEAAL</sequence>
<dbReference type="Pfam" id="PF03101">
    <property type="entry name" value="FAR1"/>
    <property type="match status" value="1"/>
</dbReference>
<proteinExistence type="predicted"/>
<evidence type="ECO:0000313" key="2">
    <source>
        <dbReference type="EMBL" id="KAD6796031.1"/>
    </source>
</evidence>
<accession>A0A5N6PQU1</accession>
<dbReference type="Proteomes" id="UP000326396">
    <property type="component" value="Linkage Group LG11"/>
</dbReference>
<reference evidence="2 3" key="1">
    <citation type="submission" date="2019-05" db="EMBL/GenBank/DDBJ databases">
        <title>Mikania micrantha, genome provides insights into the molecular mechanism of rapid growth.</title>
        <authorList>
            <person name="Liu B."/>
        </authorList>
    </citation>
    <scope>NUCLEOTIDE SEQUENCE [LARGE SCALE GENOMIC DNA]</scope>
    <source>
        <strain evidence="2">NLD-2019</strain>
        <tissue evidence="2">Leaf</tissue>
    </source>
</reference>
<feature type="domain" description="FAR1" evidence="1">
    <location>
        <begin position="96"/>
        <end position="188"/>
    </location>
</feature>
<gene>
    <name evidence="2" type="ORF">E3N88_06927</name>
</gene>
<dbReference type="OrthoDB" id="2402896at2759"/>
<name>A0A5N6PQU1_9ASTR</name>
<dbReference type="EMBL" id="SZYD01000003">
    <property type="protein sequence ID" value="KAD6796031.1"/>
    <property type="molecule type" value="Genomic_DNA"/>
</dbReference>
<keyword evidence="3" id="KW-1185">Reference proteome</keyword>
<evidence type="ECO:0000259" key="1">
    <source>
        <dbReference type="Pfam" id="PF03101"/>
    </source>
</evidence>
<dbReference type="PANTHER" id="PTHR47718">
    <property type="entry name" value="OS01G0519700 PROTEIN"/>
    <property type="match status" value="1"/>
</dbReference>
<organism evidence="2 3">
    <name type="scientific">Mikania micrantha</name>
    <name type="common">bitter vine</name>
    <dbReference type="NCBI Taxonomy" id="192012"/>
    <lineage>
        <taxon>Eukaryota</taxon>
        <taxon>Viridiplantae</taxon>
        <taxon>Streptophyta</taxon>
        <taxon>Embryophyta</taxon>
        <taxon>Tracheophyta</taxon>
        <taxon>Spermatophyta</taxon>
        <taxon>Magnoliopsida</taxon>
        <taxon>eudicotyledons</taxon>
        <taxon>Gunneridae</taxon>
        <taxon>Pentapetalae</taxon>
        <taxon>asterids</taxon>
        <taxon>campanulids</taxon>
        <taxon>Asterales</taxon>
        <taxon>Asteraceae</taxon>
        <taxon>Asteroideae</taxon>
        <taxon>Heliantheae alliance</taxon>
        <taxon>Eupatorieae</taxon>
        <taxon>Mikania</taxon>
    </lineage>
</organism>
<dbReference type="PANTHER" id="PTHR47718:SF12">
    <property type="entry name" value="PROTEIN FAR1-RELATED SEQUENCE"/>
    <property type="match status" value="1"/>
</dbReference>
<comment type="caution">
    <text evidence="2">The sequence shown here is derived from an EMBL/GenBank/DDBJ whole genome shotgun (WGS) entry which is preliminary data.</text>
</comment>
<dbReference type="AlphaFoldDB" id="A0A5N6PQU1"/>
<evidence type="ECO:0000313" key="3">
    <source>
        <dbReference type="Proteomes" id="UP000326396"/>
    </source>
</evidence>
<dbReference type="InterPro" id="IPR004330">
    <property type="entry name" value="FAR1_DNA_bnd_dom"/>
</dbReference>
<protein>
    <recommendedName>
        <fullName evidence="1">FAR1 domain-containing protein</fullName>
    </recommendedName>
</protein>